<sequence length="73" mass="8184">MIVIVEVTLDGSHLRDTSGIVLQEKESATFLQGISCPEQQGDKYSALWETQFVSIVAERRLDDRERSGAEEKS</sequence>
<dbReference type="Proteomes" id="UP000288216">
    <property type="component" value="Unassembled WGS sequence"/>
</dbReference>
<name>A0A401Q1G1_SCYTO</name>
<evidence type="ECO:0000313" key="1">
    <source>
        <dbReference type="EMBL" id="GCB79196.1"/>
    </source>
</evidence>
<protein>
    <submittedName>
        <fullName evidence="1">Uncharacterized protein</fullName>
    </submittedName>
</protein>
<accession>A0A401Q1G1</accession>
<feature type="non-terminal residue" evidence="1">
    <location>
        <position position="73"/>
    </location>
</feature>
<organism evidence="1 2">
    <name type="scientific">Scyliorhinus torazame</name>
    <name type="common">Cloudy catshark</name>
    <name type="synonym">Catulus torazame</name>
    <dbReference type="NCBI Taxonomy" id="75743"/>
    <lineage>
        <taxon>Eukaryota</taxon>
        <taxon>Metazoa</taxon>
        <taxon>Chordata</taxon>
        <taxon>Craniata</taxon>
        <taxon>Vertebrata</taxon>
        <taxon>Chondrichthyes</taxon>
        <taxon>Elasmobranchii</taxon>
        <taxon>Galeomorphii</taxon>
        <taxon>Galeoidea</taxon>
        <taxon>Carcharhiniformes</taxon>
        <taxon>Scyliorhinidae</taxon>
        <taxon>Scyliorhinus</taxon>
    </lineage>
</organism>
<evidence type="ECO:0000313" key="2">
    <source>
        <dbReference type="Proteomes" id="UP000288216"/>
    </source>
</evidence>
<comment type="caution">
    <text evidence="1">The sequence shown here is derived from an EMBL/GenBank/DDBJ whole genome shotgun (WGS) entry which is preliminary data.</text>
</comment>
<gene>
    <name evidence="1" type="ORF">scyTo_0019503</name>
</gene>
<dbReference type="EMBL" id="BFAA01014599">
    <property type="protein sequence ID" value="GCB79196.1"/>
    <property type="molecule type" value="Genomic_DNA"/>
</dbReference>
<dbReference type="AlphaFoldDB" id="A0A401Q1G1"/>
<reference evidence="1 2" key="1">
    <citation type="journal article" date="2018" name="Nat. Ecol. Evol.">
        <title>Shark genomes provide insights into elasmobranch evolution and the origin of vertebrates.</title>
        <authorList>
            <person name="Hara Y"/>
            <person name="Yamaguchi K"/>
            <person name="Onimaru K"/>
            <person name="Kadota M"/>
            <person name="Koyanagi M"/>
            <person name="Keeley SD"/>
            <person name="Tatsumi K"/>
            <person name="Tanaka K"/>
            <person name="Motone F"/>
            <person name="Kageyama Y"/>
            <person name="Nozu R"/>
            <person name="Adachi N"/>
            <person name="Nishimura O"/>
            <person name="Nakagawa R"/>
            <person name="Tanegashima C"/>
            <person name="Kiyatake I"/>
            <person name="Matsumoto R"/>
            <person name="Murakumo K"/>
            <person name="Nishida K"/>
            <person name="Terakita A"/>
            <person name="Kuratani S"/>
            <person name="Sato K"/>
            <person name="Hyodo S Kuraku.S."/>
        </authorList>
    </citation>
    <scope>NUCLEOTIDE SEQUENCE [LARGE SCALE GENOMIC DNA]</scope>
</reference>
<keyword evidence="2" id="KW-1185">Reference proteome</keyword>
<proteinExistence type="predicted"/>